<name>K5W248_PHACS</name>
<proteinExistence type="predicted"/>
<dbReference type="KEGG" id="pco:PHACADRAFT_259140"/>
<sequence>MRRSAQKTQPVTRPAAENRNSASALSGISVWLGTSYLIRVVILGRLNSLVLVLRACLRTI</sequence>
<dbReference type="GeneID" id="18917321"/>
<gene>
    <name evidence="2" type="ORF">PHACADRAFT_259140</name>
</gene>
<feature type="compositionally biased region" description="Polar residues" evidence="1">
    <location>
        <begin position="1"/>
        <end position="11"/>
    </location>
</feature>
<reference evidence="2 3" key="1">
    <citation type="journal article" date="2012" name="BMC Genomics">
        <title>Comparative genomics of the white-rot fungi, Phanerochaete carnosa and P. chrysosporium, to elucidate the genetic basis of the distinct wood types they colonize.</title>
        <authorList>
            <person name="Suzuki H."/>
            <person name="MacDonald J."/>
            <person name="Syed K."/>
            <person name="Salamov A."/>
            <person name="Hori C."/>
            <person name="Aerts A."/>
            <person name="Henrissat B."/>
            <person name="Wiebenga A."/>
            <person name="vanKuyk P.A."/>
            <person name="Barry K."/>
            <person name="Lindquist E."/>
            <person name="LaButti K."/>
            <person name="Lapidus A."/>
            <person name="Lucas S."/>
            <person name="Coutinho P."/>
            <person name="Gong Y."/>
            <person name="Samejima M."/>
            <person name="Mahadevan R."/>
            <person name="Abou-Zaid M."/>
            <person name="de Vries R.P."/>
            <person name="Igarashi K."/>
            <person name="Yadav J.S."/>
            <person name="Grigoriev I.V."/>
            <person name="Master E.R."/>
        </authorList>
    </citation>
    <scope>NUCLEOTIDE SEQUENCE [LARGE SCALE GENOMIC DNA]</scope>
    <source>
        <strain evidence="2 3">HHB-10118-sp</strain>
    </source>
</reference>
<evidence type="ECO:0000313" key="3">
    <source>
        <dbReference type="Proteomes" id="UP000008370"/>
    </source>
</evidence>
<dbReference type="AlphaFoldDB" id="K5W248"/>
<keyword evidence="3" id="KW-1185">Reference proteome</keyword>
<evidence type="ECO:0000256" key="1">
    <source>
        <dbReference type="SAM" id="MobiDB-lite"/>
    </source>
</evidence>
<accession>K5W248</accession>
<dbReference type="EMBL" id="JH930474">
    <property type="protein sequence ID" value="EKM52964.1"/>
    <property type="molecule type" value="Genomic_DNA"/>
</dbReference>
<dbReference type="RefSeq" id="XP_007397680.1">
    <property type="nucleotide sequence ID" value="XM_007397618.1"/>
</dbReference>
<organism evidence="2 3">
    <name type="scientific">Phanerochaete carnosa (strain HHB-10118-sp)</name>
    <name type="common">White-rot fungus</name>
    <name type="synonym">Peniophora carnosa</name>
    <dbReference type="NCBI Taxonomy" id="650164"/>
    <lineage>
        <taxon>Eukaryota</taxon>
        <taxon>Fungi</taxon>
        <taxon>Dikarya</taxon>
        <taxon>Basidiomycota</taxon>
        <taxon>Agaricomycotina</taxon>
        <taxon>Agaricomycetes</taxon>
        <taxon>Polyporales</taxon>
        <taxon>Phanerochaetaceae</taxon>
        <taxon>Phanerochaete</taxon>
    </lineage>
</organism>
<dbReference type="Proteomes" id="UP000008370">
    <property type="component" value="Unassembled WGS sequence"/>
</dbReference>
<feature type="region of interest" description="Disordered" evidence="1">
    <location>
        <begin position="1"/>
        <end position="21"/>
    </location>
</feature>
<dbReference type="InParanoid" id="K5W248"/>
<evidence type="ECO:0000313" key="2">
    <source>
        <dbReference type="EMBL" id="EKM52964.1"/>
    </source>
</evidence>
<dbReference type="HOGENOM" id="CLU_2942555_0_0_1"/>
<protein>
    <submittedName>
        <fullName evidence="2">Uncharacterized protein</fullName>
    </submittedName>
</protein>